<dbReference type="InterPro" id="IPR045500">
    <property type="entry name" value="DUF6491"/>
</dbReference>
<dbReference type="KEGG" id="psd:DSC_06315"/>
<evidence type="ECO:0000313" key="2">
    <source>
        <dbReference type="EMBL" id="AER55914.1"/>
    </source>
</evidence>
<dbReference type="HOGENOM" id="CLU_124450_0_0_6"/>
<keyword evidence="3" id="KW-1185">Reference proteome</keyword>
<dbReference type="AlphaFoldDB" id="G7URN6"/>
<evidence type="ECO:0000256" key="1">
    <source>
        <dbReference type="SAM" id="MobiDB-lite"/>
    </source>
</evidence>
<name>G7URN6_PSEUP</name>
<dbReference type="Pfam" id="PF20101">
    <property type="entry name" value="DUF6491"/>
    <property type="match status" value="1"/>
</dbReference>
<accession>G7URN6</accession>
<evidence type="ECO:0000313" key="3">
    <source>
        <dbReference type="Proteomes" id="UP000005870"/>
    </source>
</evidence>
<dbReference type="eggNOG" id="ENOG5033C2W">
    <property type="taxonomic scope" value="Bacteria"/>
</dbReference>
<dbReference type="STRING" id="1045855.DSC_06315"/>
<proteinExistence type="predicted"/>
<protein>
    <submittedName>
        <fullName evidence="2">Uncharacterized protein</fullName>
    </submittedName>
</protein>
<organism evidence="2 3">
    <name type="scientific">Pseudoxanthomonas spadix (strain BD-a59)</name>
    <dbReference type="NCBI Taxonomy" id="1045855"/>
    <lineage>
        <taxon>Bacteria</taxon>
        <taxon>Pseudomonadati</taxon>
        <taxon>Pseudomonadota</taxon>
        <taxon>Gammaproteobacteria</taxon>
        <taxon>Lysobacterales</taxon>
        <taxon>Lysobacteraceae</taxon>
        <taxon>Pseudoxanthomonas</taxon>
    </lineage>
</organism>
<feature type="region of interest" description="Disordered" evidence="1">
    <location>
        <begin position="165"/>
        <end position="187"/>
    </location>
</feature>
<dbReference type="Proteomes" id="UP000005870">
    <property type="component" value="Chromosome"/>
</dbReference>
<gene>
    <name evidence="2" type="ordered locus">DSC_06315</name>
</gene>
<dbReference type="EMBL" id="CP003093">
    <property type="protein sequence ID" value="AER55914.1"/>
    <property type="molecule type" value="Genomic_DNA"/>
</dbReference>
<reference evidence="2 3" key="1">
    <citation type="journal article" date="2012" name="J. Bacteriol.">
        <title>Complete Genome Sequence of the BTEX-Degrading Bacterium Pseudoxanthomonas spadix BD-a59.</title>
        <authorList>
            <person name="Lee S.H."/>
            <person name="Jin H.M."/>
            <person name="Lee H.J."/>
            <person name="Kim J.M."/>
            <person name="Jeon C.O."/>
        </authorList>
    </citation>
    <scope>NUCLEOTIDE SEQUENCE [LARGE SCALE GENOMIC DNA]</scope>
    <source>
        <strain evidence="2 3">BD-a59</strain>
    </source>
</reference>
<sequence length="187" mass="20227">MNPVRITVQAALHRRLPRGGALPEATPMQRKARLCFAAAATLLALLAGGCATTGLSDAQELALYRSHAGEPVKSFTLFGQLSGWVPLGDTALAVWTRPSEAFLLELPGRCLDLDVAPAITLTSQGSRVYAKFDQVLVLGGPPSRFRMPCRIDTIRPLDVKALRQAQKQLREARSTERAAQPAPDMEN</sequence>